<organism evidence="2 3">
    <name type="scientific">Stachybotrys chlorohalonatus (strain IBT 40285)</name>
    <dbReference type="NCBI Taxonomy" id="1283841"/>
    <lineage>
        <taxon>Eukaryota</taxon>
        <taxon>Fungi</taxon>
        <taxon>Dikarya</taxon>
        <taxon>Ascomycota</taxon>
        <taxon>Pezizomycotina</taxon>
        <taxon>Sordariomycetes</taxon>
        <taxon>Hypocreomycetidae</taxon>
        <taxon>Hypocreales</taxon>
        <taxon>Stachybotryaceae</taxon>
        <taxon>Stachybotrys</taxon>
    </lineage>
</organism>
<evidence type="ECO:0000313" key="3">
    <source>
        <dbReference type="Proteomes" id="UP000028524"/>
    </source>
</evidence>
<evidence type="ECO:0000256" key="1">
    <source>
        <dbReference type="SAM" id="MobiDB-lite"/>
    </source>
</evidence>
<dbReference type="EMBL" id="KL660073">
    <property type="protein sequence ID" value="KFA67926.1"/>
    <property type="molecule type" value="Genomic_DNA"/>
</dbReference>
<dbReference type="HOGENOM" id="CLU_021587_0_1_1"/>
<dbReference type="STRING" id="1283841.A0A084QVE1"/>
<evidence type="ECO:0000313" key="2">
    <source>
        <dbReference type="EMBL" id="KFA67926.1"/>
    </source>
</evidence>
<proteinExistence type="predicted"/>
<dbReference type="InParanoid" id="A0A084QVE1"/>
<feature type="region of interest" description="Disordered" evidence="1">
    <location>
        <begin position="438"/>
        <end position="466"/>
    </location>
</feature>
<gene>
    <name evidence="2" type="ORF">S40285_05939</name>
</gene>
<feature type="region of interest" description="Disordered" evidence="1">
    <location>
        <begin position="37"/>
        <end position="63"/>
    </location>
</feature>
<feature type="region of interest" description="Disordered" evidence="1">
    <location>
        <begin position="112"/>
        <end position="139"/>
    </location>
</feature>
<accession>A0A084QVE1</accession>
<reference evidence="2 3" key="1">
    <citation type="journal article" date="2014" name="BMC Genomics">
        <title>Comparative genome sequencing reveals chemotype-specific gene clusters in the toxigenic black mold Stachybotrys.</title>
        <authorList>
            <person name="Semeiks J."/>
            <person name="Borek D."/>
            <person name="Otwinowski Z."/>
            <person name="Grishin N.V."/>
        </authorList>
    </citation>
    <scope>NUCLEOTIDE SEQUENCE [LARGE SCALE GENOMIC DNA]</scope>
    <source>
        <strain evidence="2 3">IBT 40285</strain>
    </source>
</reference>
<protein>
    <submittedName>
        <fullName evidence="2">Uncharacterized protein</fullName>
    </submittedName>
</protein>
<dbReference type="Proteomes" id="UP000028524">
    <property type="component" value="Unassembled WGS sequence"/>
</dbReference>
<keyword evidence="3" id="KW-1185">Reference proteome</keyword>
<name>A0A084QVE1_STAC4</name>
<sequence length="550" mass="60326">MLLHAGATHHKQEHHRRRPSVLPFLYPVLPIGFTGGSRVPGTTPADSRPFHESAARGSYLSSEPASVALPAHSPHHKRHRGPSPAAHDQHVTFALPDTASAGSIPKAFDVGDGGKHPISAETGNSTDLDMPSRRRTKPPRQVTRFNIARPPPGLRSKQRMVIQLRPRLLLQLQKLGDKRALPTFDVVPSSVLAGSLIIPMLAKKFPRIVHAKPDLDQKDLLIVHSDDYNLPHPGASHTDNGPVDANHQDFIAIIRPRPQHGNGCAEIVVEGGSVWSAAMLDNGSFEFSTVDSSGRSTTARWVQKRSLSMGRDGSASGTNSSKFTWAFSILDPSATRHPVLGTLDHETLELFETYYVKSKISKHREPSSLDALINQAAVSSNPKPILRREASEQNKEIVAVKEKHKQLMVITSIWISMWQAGWPESAEPKLARALSARRSTSNGGIHRHRNRIESVNGATSTTATTASALSDIKCPVKDESGGGCLETTKPLWTSPTARASLEDGQEVPTETEELNLAAKALHYRERECNLRTCTLNVRQLKQKVFHRRDP</sequence>
<dbReference type="AlphaFoldDB" id="A0A084QVE1"/>
<dbReference type="OrthoDB" id="5404323at2759"/>